<proteinExistence type="predicted"/>
<name>A0A101QXW3_9ACTN</name>
<accession>A0A101QXW3</accession>
<keyword evidence="2" id="KW-1185">Reference proteome</keyword>
<comment type="caution">
    <text evidence="1">The sequence shown here is derived from an EMBL/GenBank/DDBJ whole genome shotgun (WGS) entry which is preliminary data.</text>
</comment>
<evidence type="ECO:0000313" key="1">
    <source>
        <dbReference type="EMBL" id="KUN37761.1"/>
    </source>
</evidence>
<evidence type="ECO:0000313" key="2">
    <source>
        <dbReference type="Proteomes" id="UP000053271"/>
    </source>
</evidence>
<dbReference type="Proteomes" id="UP000053271">
    <property type="component" value="Unassembled WGS sequence"/>
</dbReference>
<reference evidence="1 2" key="1">
    <citation type="submission" date="2015-10" db="EMBL/GenBank/DDBJ databases">
        <title>Draft genome sequence of Streptomyces longwoodensis DSM 41677, type strain for the species Streptomyces longwoodensis.</title>
        <authorList>
            <person name="Ruckert C."/>
            <person name="Winkler A."/>
            <person name="Kalinowski J."/>
            <person name="Kampfer P."/>
            <person name="Glaeser S."/>
        </authorList>
    </citation>
    <scope>NUCLEOTIDE SEQUENCE [LARGE SCALE GENOMIC DNA]</scope>
    <source>
        <strain evidence="1 2">DSM 41677</strain>
    </source>
</reference>
<dbReference type="AlphaFoldDB" id="A0A101QXW3"/>
<sequence length="158" mass="15914">MDGAEGDGLGFSGSGCSLPVGAAVAPAELAEGLAAELGLPRGTEDSLKVVVSPLRIDAVGATDLALAGVEVLLLPRLGRSWPDAVGAGDAAVDDGRVTAGGRASAGSGLSDVIVYTRAEEVVATAIAVPVIRARRWCVHKSRTHVPIELRMAATPPPM</sequence>
<gene>
    <name evidence="1" type="ORF">AQJ30_15890</name>
</gene>
<dbReference type="EMBL" id="LMWS01000018">
    <property type="protein sequence ID" value="KUN37761.1"/>
    <property type="molecule type" value="Genomic_DNA"/>
</dbReference>
<organism evidence="1 2">
    <name type="scientific">Streptomyces longwoodensis</name>
    <dbReference type="NCBI Taxonomy" id="68231"/>
    <lineage>
        <taxon>Bacteria</taxon>
        <taxon>Bacillati</taxon>
        <taxon>Actinomycetota</taxon>
        <taxon>Actinomycetes</taxon>
        <taxon>Kitasatosporales</taxon>
        <taxon>Streptomycetaceae</taxon>
        <taxon>Streptomyces</taxon>
    </lineage>
</organism>
<protein>
    <submittedName>
        <fullName evidence="1">Uncharacterized protein</fullName>
    </submittedName>
</protein>